<sequence length="32" mass="3638">MLSKFVAANITALQMLKHTQYHLNALPVYTGY</sequence>
<evidence type="ECO:0000313" key="1">
    <source>
        <dbReference type="EMBL" id="KTB31517.1"/>
    </source>
</evidence>
<proteinExistence type="predicted"/>
<dbReference type="Proteomes" id="UP000054988">
    <property type="component" value="Unassembled WGS sequence"/>
</dbReference>
<accession>A0A0W0F5C3</accession>
<name>A0A0W0F5C3_MONRR</name>
<reference evidence="1 2" key="1">
    <citation type="submission" date="2015-12" db="EMBL/GenBank/DDBJ databases">
        <title>Draft genome sequence of Moniliophthora roreri, the causal agent of frosty pod rot of cacao.</title>
        <authorList>
            <person name="Aime M.C."/>
            <person name="Diaz-Valderrama J.R."/>
            <person name="Kijpornyongpan T."/>
            <person name="Phillips-Mora W."/>
        </authorList>
    </citation>
    <scope>NUCLEOTIDE SEQUENCE [LARGE SCALE GENOMIC DNA]</scope>
    <source>
        <strain evidence="1 2">MCA 2952</strain>
    </source>
</reference>
<protein>
    <submittedName>
        <fullName evidence="1">Uncharacterized protein</fullName>
    </submittedName>
</protein>
<organism evidence="1 2">
    <name type="scientific">Moniliophthora roreri</name>
    <name type="common">Frosty pod rot fungus</name>
    <name type="synonym">Monilia roreri</name>
    <dbReference type="NCBI Taxonomy" id="221103"/>
    <lineage>
        <taxon>Eukaryota</taxon>
        <taxon>Fungi</taxon>
        <taxon>Dikarya</taxon>
        <taxon>Basidiomycota</taxon>
        <taxon>Agaricomycotina</taxon>
        <taxon>Agaricomycetes</taxon>
        <taxon>Agaricomycetidae</taxon>
        <taxon>Agaricales</taxon>
        <taxon>Marasmiineae</taxon>
        <taxon>Marasmiaceae</taxon>
        <taxon>Moniliophthora</taxon>
    </lineage>
</organism>
<gene>
    <name evidence="1" type="ORF">WG66_15907</name>
</gene>
<evidence type="ECO:0000313" key="2">
    <source>
        <dbReference type="Proteomes" id="UP000054988"/>
    </source>
</evidence>
<dbReference type="EMBL" id="LATX01002315">
    <property type="protein sequence ID" value="KTB31517.1"/>
    <property type="molecule type" value="Genomic_DNA"/>
</dbReference>
<dbReference type="AlphaFoldDB" id="A0A0W0F5C3"/>
<comment type="caution">
    <text evidence="1">The sequence shown here is derived from an EMBL/GenBank/DDBJ whole genome shotgun (WGS) entry which is preliminary data.</text>
</comment>